<reference evidence="3" key="1">
    <citation type="journal article" date="2016" name="Nature">
        <title>Genome evolution in the allotetraploid frog Xenopus laevis.</title>
        <authorList>
            <person name="Session A.M."/>
            <person name="Uno Y."/>
            <person name="Kwon T."/>
            <person name="Chapman J.A."/>
            <person name="Toyoda A."/>
            <person name="Takahashi S."/>
            <person name="Fukui A."/>
            <person name="Hikosaka A."/>
            <person name="Suzuki A."/>
            <person name="Kondo M."/>
            <person name="van Heeringen S.J."/>
            <person name="Quigley I."/>
            <person name="Heinz S."/>
            <person name="Ogino H."/>
            <person name="Ochi H."/>
            <person name="Hellsten U."/>
            <person name="Lyons J.B."/>
            <person name="Simakov O."/>
            <person name="Putnam N."/>
            <person name="Stites J."/>
            <person name="Kuroki Y."/>
            <person name="Tanaka T."/>
            <person name="Michiue T."/>
            <person name="Watanabe M."/>
            <person name="Bogdanovic O."/>
            <person name="Lister R."/>
            <person name="Georgiou G."/>
            <person name="Paranjpe S.S."/>
            <person name="van Kruijsbergen I."/>
            <person name="Shu S."/>
            <person name="Carlson J."/>
            <person name="Kinoshita T."/>
            <person name="Ohta Y."/>
            <person name="Mawaribuchi S."/>
            <person name="Jenkins J."/>
            <person name="Grimwood J."/>
            <person name="Schmutz J."/>
            <person name="Mitros T."/>
            <person name="Mozaffari S.V."/>
            <person name="Suzuki Y."/>
            <person name="Haramoto Y."/>
            <person name="Yamamoto T.S."/>
            <person name="Takagi C."/>
            <person name="Heald R."/>
            <person name="Miller K."/>
            <person name="Haudenschild C."/>
            <person name="Kitzman J."/>
            <person name="Nakayama T."/>
            <person name="Izutsu Y."/>
            <person name="Robert J."/>
            <person name="Fortriede J."/>
            <person name="Burns K."/>
            <person name="Lotay V."/>
            <person name="Karimi K."/>
            <person name="Yasuoka Y."/>
            <person name="Dichmann D.S."/>
            <person name="Flajnik M.F."/>
            <person name="Houston D.W."/>
            <person name="Shendure J."/>
            <person name="DuPasquier L."/>
            <person name="Vize P.D."/>
            <person name="Zorn A.M."/>
            <person name="Ito M."/>
            <person name="Marcotte E.M."/>
            <person name="Wallingford J.B."/>
            <person name="Ito Y."/>
            <person name="Asashima M."/>
            <person name="Ueno N."/>
            <person name="Matsuda Y."/>
            <person name="Veenstra G.J."/>
            <person name="Fujiyama A."/>
            <person name="Harland R.M."/>
            <person name="Taira M."/>
            <person name="Rokhsar D.S."/>
        </authorList>
    </citation>
    <scope>NUCLEOTIDE SEQUENCE [LARGE SCALE GENOMIC DNA]</scope>
    <source>
        <strain evidence="3">J</strain>
    </source>
</reference>
<feature type="transmembrane region" description="Helical" evidence="1">
    <location>
        <begin position="47"/>
        <end position="65"/>
    </location>
</feature>
<name>A0A974DGB5_XENLA</name>
<accession>A0A974DGB5</accession>
<keyword evidence="1" id="KW-0472">Membrane</keyword>
<gene>
    <name evidence="2" type="ORF">XELAEV_18014158mg</name>
</gene>
<dbReference type="EMBL" id="CM004469">
    <property type="protein sequence ID" value="OCT91102.1"/>
    <property type="molecule type" value="Genomic_DNA"/>
</dbReference>
<keyword evidence="1" id="KW-0812">Transmembrane</keyword>
<dbReference type="AlphaFoldDB" id="A0A974DGB5"/>
<evidence type="ECO:0000313" key="2">
    <source>
        <dbReference type="EMBL" id="OCT91102.1"/>
    </source>
</evidence>
<protein>
    <submittedName>
        <fullName evidence="2">Uncharacterized protein</fullName>
    </submittedName>
</protein>
<sequence>MKITSFYVPEHLLITQHGGLTVLCTDSTRQVKQKYPLENKAWTSKRILYQSFLNYLLCLQIFLLFSNLF</sequence>
<organism evidence="2 3">
    <name type="scientific">Xenopus laevis</name>
    <name type="common">African clawed frog</name>
    <dbReference type="NCBI Taxonomy" id="8355"/>
    <lineage>
        <taxon>Eukaryota</taxon>
        <taxon>Metazoa</taxon>
        <taxon>Chordata</taxon>
        <taxon>Craniata</taxon>
        <taxon>Vertebrata</taxon>
        <taxon>Euteleostomi</taxon>
        <taxon>Amphibia</taxon>
        <taxon>Batrachia</taxon>
        <taxon>Anura</taxon>
        <taxon>Pipoidea</taxon>
        <taxon>Pipidae</taxon>
        <taxon>Xenopodinae</taxon>
        <taxon>Xenopus</taxon>
        <taxon>Xenopus</taxon>
    </lineage>
</organism>
<evidence type="ECO:0000256" key="1">
    <source>
        <dbReference type="SAM" id="Phobius"/>
    </source>
</evidence>
<proteinExistence type="predicted"/>
<dbReference type="Proteomes" id="UP000694892">
    <property type="component" value="Chromosome 2S"/>
</dbReference>
<keyword evidence="1" id="KW-1133">Transmembrane helix</keyword>
<evidence type="ECO:0000313" key="3">
    <source>
        <dbReference type="Proteomes" id="UP000694892"/>
    </source>
</evidence>